<keyword evidence="13 16" id="KW-0496">Mitochondrion</keyword>
<evidence type="ECO:0000313" key="20">
    <source>
        <dbReference type="EMBL" id="AXY64136.1"/>
    </source>
</evidence>
<dbReference type="PRINTS" id="PR01434">
    <property type="entry name" value="NADHDHGNASE5"/>
</dbReference>
<feature type="transmembrane region" description="Helical" evidence="16">
    <location>
        <begin position="373"/>
        <end position="400"/>
    </location>
</feature>
<feature type="transmembrane region" description="Helical" evidence="16">
    <location>
        <begin position="493"/>
        <end position="512"/>
    </location>
</feature>
<evidence type="ECO:0000256" key="8">
    <source>
        <dbReference type="ARBA" id="ARBA00022967"/>
    </source>
</evidence>
<feature type="transmembrane region" description="Helical" evidence="16">
    <location>
        <begin position="603"/>
        <end position="620"/>
    </location>
</feature>
<evidence type="ECO:0000256" key="15">
    <source>
        <dbReference type="ARBA" id="ARBA00049551"/>
    </source>
</evidence>
<dbReference type="GO" id="GO:0003954">
    <property type="term" value="F:NADH dehydrogenase activity"/>
    <property type="evidence" value="ECO:0007669"/>
    <property type="project" value="TreeGrafter"/>
</dbReference>
<keyword evidence="4 16" id="KW-0813">Transport</keyword>
<feature type="transmembrane region" description="Helical" evidence="16">
    <location>
        <begin position="259"/>
        <end position="278"/>
    </location>
</feature>
<keyword evidence="12 16" id="KW-0830">Ubiquinone</keyword>
<feature type="transmembrane region" description="Helical" evidence="16">
    <location>
        <begin position="127"/>
        <end position="146"/>
    </location>
</feature>
<geneLocation type="mitochondrion" evidence="20"/>
<feature type="transmembrane region" description="Helical" evidence="16">
    <location>
        <begin position="315"/>
        <end position="333"/>
    </location>
</feature>
<dbReference type="PANTHER" id="PTHR42829">
    <property type="entry name" value="NADH-UBIQUINONE OXIDOREDUCTASE CHAIN 5"/>
    <property type="match status" value="1"/>
</dbReference>
<feature type="transmembrane region" description="Helical" evidence="16">
    <location>
        <begin position="420"/>
        <end position="442"/>
    </location>
</feature>
<evidence type="ECO:0000256" key="11">
    <source>
        <dbReference type="ARBA" id="ARBA00023027"/>
    </source>
</evidence>
<feature type="transmembrane region" description="Helical" evidence="16">
    <location>
        <begin position="7"/>
        <end position="26"/>
    </location>
</feature>
<accession>A0A3Q8HCP5</accession>
<evidence type="ECO:0000256" key="13">
    <source>
        <dbReference type="ARBA" id="ARBA00023128"/>
    </source>
</evidence>
<comment type="similarity">
    <text evidence="16">Belongs to the complex I subunit 5 family.</text>
</comment>
<comment type="function">
    <text evidence="16">Core subunit of the mitochondrial membrane respiratory chain NADH dehydrogenase (Complex I) which catalyzes electron transfer from NADH through the respiratory chain, using ubiquinone as an electron acceptor. Essential for the catalytic activity and assembly of complex I.</text>
</comment>
<evidence type="ECO:0000259" key="18">
    <source>
        <dbReference type="Pfam" id="PF00662"/>
    </source>
</evidence>
<feature type="domain" description="NADH dehydrogenase subunit 5 C-terminal" evidence="19">
    <location>
        <begin position="436"/>
        <end position="616"/>
    </location>
</feature>
<feature type="transmembrane region" description="Helical" evidence="16">
    <location>
        <begin position="290"/>
        <end position="308"/>
    </location>
</feature>
<evidence type="ECO:0000256" key="14">
    <source>
        <dbReference type="ARBA" id="ARBA00023136"/>
    </source>
</evidence>
<dbReference type="GO" id="GO:0008137">
    <property type="term" value="F:NADH dehydrogenase (ubiquinone) activity"/>
    <property type="evidence" value="ECO:0007669"/>
    <property type="project" value="UniProtKB-EC"/>
</dbReference>
<dbReference type="GO" id="GO:0005743">
    <property type="term" value="C:mitochondrial inner membrane"/>
    <property type="evidence" value="ECO:0007669"/>
    <property type="project" value="UniProtKB-SubCell"/>
</dbReference>
<comment type="catalytic activity">
    <reaction evidence="15 16">
        <text>a ubiquinone + NADH + 5 H(+)(in) = a ubiquinol + NAD(+) + 4 H(+)(out)</text>
        <dbReference type="Rhea" id="RHEA:29091"/>
        <dbReference type="Rhea" id="RHEA-COMP:9565"/>
        <dbReference type="Rhea" id="RHEA-COMP:9566"/>
        <dbReference type="ChEBI" id="CHEBI:15378"/>
        <dbReference type="ChEBI" id="CHEBI:16389"/>
        <dbReference type="ChEBI" id="CHEBI:17976"/>
        <dbReference type="ChEBI" id="CHEBI:57540"/>
        <dbReference type="ChEBI" id="CHEBI:57945"/>
        <dbReference type="EC" id="7.1.1.2"/>
    </reaction>
</comment>
<evidence type="ECO:0000256" key="2">
    <source>
        <dbReference type="ARBA" id="ARBA00012944"/>
    </source>
</evidence>
<keyword evidence="5" id="KW-0679">Respiratory chain</keyword>
<evidence type="ECO:0000256" key="10">
    <source>
        <dbReference type="ARBA" id="ARBA00022989"/>
    </source>
</evidence>
<evidence type="ECO:0000259" key="19">
    <source>
        <dbReference type="Pfam" id="PF06455"/>
    </source>
</evidence>
<evidence type="ECO:0000256" key="9">
    <source>
        <dbReference type="ARBA" id="ARBA00022982"/>
    </source>
</evidence>
<dbReference type="NCBIfam" id="TIGR01974">
    <property type="entry name" value="NDH_I_L"/>
    <property type="match status" value="1"/>
</dbReference>
<comment type="subcellular location">
    <subcellularLocation>
        <location evidence="1">Mitochondrion inner membrane</location>
        <topology evidence="1">Multi-pass membrane protein</topology>
    </subcellularLocation>
</comment>
<feature type="domain" description="NADH:quinone oxidoreductase/Mrp antiporter transmembrane" evidence="17">
    <location>
        <begin position="145"/>
        <end position="432"/>
    </location>
</feature>
<name>A0A3Q8HCP5_9BILA</name>
<dbReference type="InterPro" id="IPR001516">
    <property type="entry name" value="Proton_antipo_N"/>
</dbReference>
<dbReference type="Pfam" id="PF00361">
    <property type="entry name" value="Proton_antipo_M"/>
    <property type="match status" value="1"/>
</dbReference>
<dbReference type="InterPro" id="IPR003945">
    <property type="entry name" value="NU5C-like"/>
</dbReference>
<dbReference type="AlphaFoldDB" id="A0A3Q8HCP5"/>
<dbReference type="GO" id="GO:0042773">
    <property type="term" value="P:ATP synthesis coupled electron transport"/>
    <property type="evidence" value="ECO:0007669"/>
    <property type="project" value="InterPro"/>
</dbReference>
<evidence type="ECO:0000256" key="12">
    <source>
        <dbReference type="ARBA" id="ARBA00023075"/>
    </source>
</evidence>
<feature type="transmembrane region" description="Helical" evidence="16">
    <location>
        <begin position="225"/>
        <end position="247"/>
    </location>
</feature>
<dbReference type="Pfam" id="PF00662">
    <property type="entry name" value="Proton_antipo_N"/>
    <property type="match status" value="1"/>
</dbReference>
<evidence type="ECO:0000256" key="7">
    <source>
        <dbReference type="ARBA" id="ARBA00022792"/>
    </source>
</evidence>
<reference evidence="20" key="1">
    <citation type="journal article" date="2019" name="Genome Biol. Evol.">
        <title>Mitogenomics Reveals a Novel Genetic Code in Hemichordata.</title>
        <authorList>
            <person name="Li Y."/>
            <person name="Kocot K.M."/>
            <person name="Tassia M.G."/>
            <person name="Cannon J.T."/>
            <person name="Bernt M."/>
            <person name="Halanych K.M."/>
        </authorList>
    </citation>
    <scope>NUCLEOTIDE SEQUENCE</scope>
</reference>
<dbReference type="PANTHER" id="PTHR42829:SF2">
    <property type="entry name" value="NADH-UBIQUINONE OXIDOREDUCTASE CHAIN 5"/>
    <property type="match status" value="1"/>
</dbReference>
<evidence type="ECO:0000256" key="1">
    <source>
        <dbReference type="ARBA" id="ARBA00004448"/>
    </source>
</evidence>
<evidence type="ECO:0000259" key="17">
    <source>
        <dbReference type="Pfam" id="PF00361"/>
    </source>
</evidence>
<sequence length="621" mass="67264">MTLQISTLFGTCFTSILILLFLGIMAPRQSQPSSLNVLSPLPPQLLTTNLMKMAFVVSIAPSIIVLANHQVINNTQWTWLSVDAFTLSLSFRYDMYSMVFSSMALFMTWCIVEFSLYYMSSDPNITLFFRFLTIFLMAMILLISASNMFQLLMGWEGVGFLSFLLIGWWFTRADANTAALQAIMYNRIGDMGILLASGWLMIATSSWSLDSFFALASSSSLDSSLFLWGCLLAATGKSAQFGLHPWLPAAMEGPTPVSALLHSSTMVVAGVFLLVRVSPLITPNTPVQQAILMLGAMTALFAASCAMVQNDMKKMVAFSTTSQLGLMVFAMGLNLPLLAFFHICTHGFFKAMLFLCSGSVIHSASNEQDLRKMGGLAFSLPVTSACLTLGSAALFGTPFLAGFYSKDLILETATASFTNLITLVLAMLATGLTAAYSARIILAAFSQSSTLAPSNPISEEYINLTSPIKRLALGAGVAGWALFPLLTNEFVSPVPFFLKTLALAVTILGLVLGSEIARISFSPVHSHNLLISPARNFITSFWFFPETAHFTKSLLSLSTSQTFITRLFDFGWGEQLGAQGAASLNKSLSQQTQTTQSGLMKQYLVMALISLLLTLAVASAL</sequence>
<keyword evidence="9" id="KW-0249">Electron transport</keyword>
<feature type="transmembrane region" description="Helical" evidence="16">
    <location>
        <begin position="152"/>
        <end position="171"/>
    </location>
</feature>
<evidence type="ECO:0000256" key="5">
    <source>
        <dbReference type="ARBA" id="ARBA00022660"/>
    </source>
</evidence>
<evidence type="ECO:0000256" key="3">
    <source>
        <dbReference type="ARBA" id="ARBA00021096"/>
    </source>
</evidence>
<feature type="transmembrane region" description="Helical" evidence="16">
    <location>
        <begin position="99"/>
        <end position="120"/>
    </location>
</feature>
<gene>
    <name evidence="20" type="primary">nad5</name>
</gene>
<evidence type="ECO:0000256" key="16">
    <source>
        <dbReference type="RuleBase" id="RU003404"/>
    </source>
</evidence>
<keyword evidence="8" id="KW-1278">Translocase</keyword>
<dbReference type="InterPro" id="IPR010934">
    <property type="entry name" value="NADH_DH_su5_C"/>
</dbReference>
<dbReference type="InterPro" id="IPR018393">
    <property type="entry name" value="NADHpl_OxRdtase_5_subgr"/>
</dbReference>
<keyword evidence="6 16" id="KW-0812">Transmembrane</keyword>
<evidence type="ECO:0000256" key="6">
    <source>
        <dbReference type="ARBA" id="ARBA00022692"/>
    </source>
</evidence>
<keyword evidence="10 16" id="KW-1133">Transmembrane helix</keyword>
<dbReference type="InterPro" id="IPR001750">
    <property type="entry name" value="ND/Mrp_TM"/>
</dbReference>
<dbReference type="EMBL" id="MH841936">
    <property type="protein sequence ID" value="AXY64136.1"/>
    <property type="molecule type" value="Genomic_DNA"/>
</dbReference>
<feature type="domain" description="NADH-Ubiquinone oxidoreductase (complex I) chain 5 N-terminal" evidence="18">
    <location>
        <begin position="79"/>
        <end position="129"/>
    </location>
</feature>
<proteinExistence type="inferred from homology"/>
<keyword evidence="11 16" id="KW-0520">NAD</keyword>
<dbReference type="GO" id="GO:0015990">
    <property type="term" value="P:electron transport coupled proton transport"/>
    <property type="evidence" value="ECO:0007669"/>
    <property type="project" value="TreeGrafter"/>
</dbReference>
<protein>
    <recommendedName>
        <fullName evidence="3 16">NADH-ubiquinone oxidoreductase chain 5</fullName>
        <ecNumber evidence="2 16">7.1.1.2</ecNumber>
    </recommendedName>
</protein>
<keyword evidence="7" id="KW-0999">Mitochondrion inner membrane</keyword>
<dbReference type="Pfam" id="PF06455">
    <property type="entry name" value="NADH5_C"/>
    <property type="match status" value="1"/>
</dbReference>
<dbReference type="EC" id="7.1.1.2" evidence="2 16"/>
<keyword evidence="14 16" id="KW-0472">Membrane</keyword>
<organism evidence="20">
    <name type="scientific">Schizocardium brasiliense</name>
    <dbReference type="NCBI Taxonomy" id="1443243"/>
    <lineage>
        <taxon>Eukaryota</taxon>
        <taxon>Metazoa</taxon>
        <taxon>Hemichordata</taxon>
        <taxon>Enteropneusta</taxon>
        <taxon>Spengelidae</taxon>
        <taxon>Schizocardium</taxon>
    </lineage>
</organism>
<feature type="transmembrane region" description="Helical" evidence="16">
    <location>
        <begin position="192"/>
        <end position="213"/>
    </location>
</feature>
<evidence type="ECO:0000256" key="4">
    <source>
        <dbReference type="ARBA" id="ARBA00022448"/>
    </source>
</evidence>